<dbReference type="GO" id="GO:0016117">
    <property type="term" value="P:carotenoid biosynthetic process"/>
    <property type="evidence" value="ECO:0007669"/>
    <property type="project" value="UniProtKB-KW"/>
</dbReference>
<dbReference type="NCBIfam" id="TIGR03462">
    <property type="entry name" value="CarR_dom_SF"/>
    <property type="match status" value="1"/>
</dbReference>
<evidence type="ECO:0000256" key="6">
    <source>
        <dbReference type="ARBA" id="ARBA00023136"/>
    </source>
</evidence>
<evidence type="ECO:0000256" key="4">
    <source>
        <dbReference type="ARBA" id="ARBA00022746"/>
    </source>
</evidence>
<evidence type="ECO:0000256" key="2">
    <source>
        <dbReference type="ARBA" id="ARBA00004829"/>
    </source>
</evidence>
<dbReference type="InterPro" id="IPR017825">
    <property type="entry name" value="Lycopene_cyclase_dom"/>
</dbReference>
<evidence type="ECO:0000256" key="8">
    <source>
        <dbReference type="SAM" id="Phobius"/>
    </source>
</evidence>
<proteinExistence type="predicted"/>
<keyword evidence="3 8" id="KW-0812">Transmembrane</keyword>
<dbReference type="GO" id="GO:0045436">
    <property type="term" value="F:lycopene beta cyclase activity"/>
    <property type="evidence" value="ECO:0007669"/>
    <property type="project" value="UniProtKB-ARBA"/>
</dbReference>
<protein>
    <submittedName>
        <fullName evidence="9">Lycopene cyclase</fullName>
    </submittedName>
</protein>
<accession>A0A6J4ITV6</accession>
<reference evidence="9" key="1">
    <citation type="submission" date="2020-02" db="EMBL/GenBank/DDBJ databases">
        <authorList>
            <person name="Meier V. D."/>
        </authorList>
    </citation>
    <scope>NUCLEOTIDE SEQUENCE</scope>
    <source>
        <strain evidence="9">AVDCRST_MAG50</strain>
    </source>
</reference>
<evidence type="ECO:0000313" key="9">
    <source>
        <dbReference type="EMBL" id="CAA9259059.1"/>
    </source>
</evidence>
<organism evidence="9">
    <name type="scientific">uncultured Acidimicrobiales bacterium</name>
    <dbReference type="NCBI Taxonomy" id="310071"/>
    <lineage>
        <taxon>Bacteria</taxon>
        <taxon>Bacillati</taxon>
        <taxon>Actinomycetota</taxon>
        <taxon>Acidimicrobiia</taxon>
        <taxon>Acidimicrobiales</taxon>
        <taxon>environmental samples</taxon>
    </lineage>
</organism>
<evidence type="ECO:0000256" key="3">
    <source>
        <dbReference type="ARBA" id="ARBA00022692"/>
    </source>
</evidence>
<feature type="transmembrane region" description="Helical" evidence="8">
    <location>
        <begin position="12"/>
        <end position="35"/>
    </location>
</feature>
<keyword evidence="4" id="KW-0125">Carotenoid biosynthesis</keyword>
<keyword evidence="5 8" id="KW-1133">Transmembrane helix</keyword>
<dbReference type="GO" id="GO:0016872">
    <property type="term" value="F:intramolecular lyase activity"/>
    <property type="evidence" value="ECO:0007669"/>
    <property type="project" value="InterPro"/>
</dbReference>
<dbReference type="EMBL" id="CADCTF010000127">
    <property type="protein sequence ID" value="CAA9259059.1"/>
    <property type="molecule type" value="Genomic_DNA"/>
</dbReference>
<sequence length="122" mass="13807">MLLNSGVSAMDRYQYLILMGLCLLVTIPLEVVIGARVWRRPARLLRALLPVVAVFVAWDVVAIARGHWHYAERYTTGWHLPGRLPADELVFFLVIPICSLLTLEAVRRLLGRLRPGRSHPDA</sequence>
<name>A0A6J4ITV6_9ACTN</name>
<evidence type="ECO:0000256" key="5">
    <source>
        <dbReference type="ARBA" id="ARBA00022989"/>
    </source>
</evidence>
<comment type="subcellular location">
    <subcellularLocation>
        <location evidence="1">Membrane</location>
        <topology evidence="1">Multi-pass membrane protein</topology>
    </subcellularLocation>
</comment>
<feature type="transmembrane region" description="Helical" evidence="8">
    <location>
        <begin position="89"/>
        <end position="110"/>
    </location>
</feature>
<keyword evidence="7" id="KW-0413">Isomerase</keyword>
<feature type="transmembrane region" description="Helical" evidence="8">
    <location>
        <begin position="47"/>
        <end position="69"/>
    </location>
</feature>
<dbReference type="AlphaFoldDB" id="A0A6J4ITV6"/>
<keyword evidence="6 8" id="KW-0472">Membrane</keyword>
<dbReference type="GO" id="GO:0016020">
    <property type="term" value="C:membrane"/>
    <property type="evidence" value="ECO:0007669"/>
    <property type="project" value="UniProtKB-SubCell"/>
</dbReference>
<gene>
    <name evidence="9" type="ORF">AVDCRST_MAG50-2901</name>
</gene>
<comment type="pathway">
    <text evidence="2">Carotenoid biosynthesis.</text>
</comment>
<evidence type="ECO:0000256" key="7">
    <source>
        <dbReference type="ARBA" id="ARBA00023235"/>
    </source>
</evidence>
<evidence type="ECO:0000256" key="1">
    <source>
        <dbReference type="ARBA" id="ARBA00004141"/>
    </source>
</evidence>